<evidence type="ECO:0000256" key="1">
    <source>
        <dbReference type="ARBA" id="ARBA00009377"/>
    </source>
</evidence>
<dbReference type="SUPFAM" id="SSF54427">
    <property type="entry name" value="NTF2-like"/>
    <property type="match status" value="1"/>
</dbReference>
<comment type="similarity">
    <text evidence="1">Belongs to the PhzA/PhzB family.</text>
</comment>
<sequence length="176" mass="19798">MNASSNTSPSSPSDNKTSFTNPTGDASQAEVNRRTVERFLASGHGDALLHRHELFCTDAISGLWTTDSGAPAYAQGRDNIAKYDVWSSQHFPDWEWFNVHIWTTDDPDWLWAEADGRGTVILPGHDPVHYENHFLYSFEMRDGLIAREREFMNPVIEMKALGLDTPTIDLGDFPQA</sequence>
<name>A0A261F0Y7_9BIFI</name>
<accession>A0A261F0Y7</accession>
<evidence type="ECO:0000256" key="3">
    <source>
        <dbReference type="SAM" id="MobiDB-lite"/>
    </source>
</evidence>
<dbReference type="EMBL" id="MWWQ01000005">
    <property type="protein sequence ID" value="OZG52733.1"/>
    <property type="molecule type" value="Genomic_DNA"/>
</dbReference>
<dbReference type="InterPro" id="IPR004964">
    <property type="entry name" value="PhzA_PhzB"/>
</dbReference>
<comment type="caution">
    <text evidence="4">The sequence shown here is derived from an EMBL/GenBank/DDBJ whole genome shotgun (WGS) entry which is preliminary data.</text>
</comment>
<evidence type="ECO:0000313" key="5">
    <source>
        <dbReference type="Proteomes" id="UP000216454"/>
    </source>
</evidence>
<feature type="compositionally biased region" description="Polar residues" evidence="3">
    <location>
        <begin position="19"/>
        <end position="30"/>
    </location>
</feature>
<dbReference type="RefSeq" id="WP_094690686.1">
    <property type="nucleotide sequence ID" value="NZ_MWWQ01000005.1"/>
</dbReference>
<keyword evidence="5" id="KW-1185">Reference proteome</keyword>
<dbReference type="GO" id="GO:0017000">
    <property type="term" value="P:antibiotic biosynthetic process"/>
    <property type="evidence" value="ECO:0007669"/>
    <property type="project" value="UniProtKB-KW"/>
</dbReference>
<proteinExistence type="inferred from homology"/>
<gene>
    <name evidence="4" type="ORF">PSSU_0351</name>
</gene>
<evidence type="ECO:0000256" key="2">
    <source>
        <dbReference type="ARBA" id="ARBA00023194"/>
    </source>
</evidence>
<dbReference type="Proteomes" id="UP000216454">
    <property type="component" value="Unassembled WGS sequence"/>
</dbReference>
<dbReference type="AlphaFoldDB" id="A0A261F0Y7"/>
<dbReference type="Pfam" id="PF03284">
    <property type="entry name" value="PHZA_PHZB"/>
    <property type="match status" value="1"/>
</dbReference>
<feature type="region of interest" description="Disordered" evidence="3">
    <location>
        <begin position="1"/>
        <end position="30"/>
    </location>
</feature>
<protein>
    <submittedName>
        <fullName evidence="4">Phenazine biosynthesis protein</fullName>
    </submittedName>
</protein>
<reference evidence="4 5" key="1">
    <citation type="journal article" date="2017" name="BMC Genomics">
        <title>Comparative genomic and phylogenomic analyses of the Bifidobacteriaceae family.</title>
        <authorList>
            <person name="Lugli G.A."/>
            <person name="Milani C."/>
            <person name="Turroni F."/>
            <person name="Duranti S."/>
            <person name="Mancabelli L."/>
            <person name="Mangifesta M."/>
            <person name="Ferrario C."/>
            <person name="Modesto M."/>
            <person name="Mattarelli P."/>
            <person name="Jiri K."/>
            <person name="van Sinderen D."/>
            <person name="Ventura M."/>
        </authorList>
    </citation>
    <scope>NUCLEOTIDE SEQUENCE [LARGE SCALE GENOMIC DNA]</scope>
    <source>
        <strain evidence="4 5">DSM 24744</strain>
    </source>
</reference>
<keyword evidence="2" id="KW-0045">Antibiotic biosynthesis</keyword>
<feature type="compositionally biased region" description="Low complexity" evidence="3">
    <location>
        <begin position="1"/>
        <end position="18"/>
    </location>
</feature>
<evidence type="ECO:0000313" key="4">
    <source>
        <dbReference type="EMBL" id="OZG52733.1"/>
    </source>
</evidence>
<dbReference type="OrthoDB" id="8479735at2"/>
<dbReference type="InterPro" id="IPR032710">
    <property type="entry name" value="NTF2-like_dom_sf"/>
</dbReference>
<dbReference type="Gene3D" id="3.10.450.50">
    <property type="match status" value="1"/>
</dbReference>
<organism evidence="4 5">
    <name type="scientific">Pseudoscardovia suis</name>
    <dbReference type="NCBI Taxonomy" id="987063"/>
    <lineage>
        <taxon>Bacteria</taxon>
        <taxon>Bacillati</taxon>
        <taxon>Actinomycetota</taxon>
        <taxon>Actinomycetes</taxon>
        <taxon>Bifidobacteriales</taxon>
        <taxon>Bifidobacteriaceae</taxon>
        <taxon>Pseudoscardovia</taxon>
    </lineage>
</organism>